<dbReference type="Gene3D" id="1.10.10.200">
    <property type="match status" value="1"/>
</dbReference>
<protein>
    <recommendedName>
        <fullName evidence="6">Probable transcriptional regulatory protein ACFSSA_02955</fullName>
    </recommendedName>
</protein>
<comment type="subcellular location">
    <subcellularLocation>
        <location evidence="6">Cytoplasm</location>
    </subcellularLocation>
</comment>
<dbReference type="InterPro" id="IPR048300">
    <property type="entry name" value="TACO1_YebC-like_2nd/3rd_dom"/>
</dbReference>
<evidence type="ECO:0000256" key="4">
    <source>
        <dbReference type="ARBA" id="ARBA00023125"/>
    </source>
</evidence>
<name>A0ABW5D3I9_9BACT</name>
<evidence type="ECO:0000256" key="2">
    <source>
        <dbReference type="ARBA" id="ARBA00022490"/>
    </source>
</evidence>
<keyword evidence="5 6" id="KW-0804">Transcription</keyword>
<proteinExistence type="inferred from homology"/>
<dbReference type="PANTHER" id="PTHR12532:SF6">
    <property type="entry name" value="TRANSCRIPTIONAL REGULATORY PROTEIN YEBC-RELATED"/>
    <property type="match status" value="1"/>
</dbReference>
<evidence type="ECO:0000256" key="5">
    <source>
        <dbReference type="ARBA" id="ARBA00023163"/>
    </source>
</evidence>
<dbReference type="SUPFAM" id="SSF75625">
    <property type="entry name" value="YebC-like"/>
    <property type="match status" value="1"/>
</dbReference>
<dbReference type="EMBL" id="JBHUIT010000002">
    <property type="protein sequence ID" value="MFD2255622.1"/>
    <property type="molecule type" value="Genomic_DNA"/>
</dbReference>
<dbReference type="InterPro" id="IPR002876">
    <property type="entry name" value="Transcrip_reg_TACO1-like"/>
</dbReference>
<feature type="domain" description="TACO1/YebC-like second and third" evidence="7">
    <location>
        <begin position="80"/>
        <end position="235"/>
    </location>
</feature>
<dbReference type="GO" id="GO:0003677">
    <property type="term" value="F:DNA binding"/>
    <property type="evidence" value="ECO:0007669"/>
    <property type="project" value="UniProtKB-KW"/>
</dbReference>
<accession>A0ABW5D3I9</accession>
<dbReference type="Proteomes" id="UP001597375">
    <property type="component" value="Unassembled WGS sequence"/>
</dbReference>
<dbReference type="Gene3D" id="3.30.70.980">
    <property type="match status" value="2"/>
</dbReference>
<comment type="similarity">
    <text evidence="1 6">Belongs to the TACO1 family.</text>
</comment>
<gene>
    <name evidence="9" type="ORF">ACFSSA_02955</name>
</gene>
<evidence type="ECO:0000256" key="6">
    <source>
        <dbReference type="HAMAP-Rule" id="MF_00693"/>
    </source>
</evidence>
<dbReference type="InterPro" id="IPR017856">
    <property type="entry name" value="Integrase-like_N"/>
</dbReference>
<dbReference type="RefSeq" id="WP_386818279.1">
    <property type="nucleotide sequence ID" value="NZ_JBHUIT010000002.1"/>
</dbReference>
<evidence type="ECO:0000313" key="9">
    <source>
        <dbReference type="EMBL" id="MFD2255622.1"/>
    </source>
</evidence>
<evidence type="ECO:0000259" key="7">
    <source>
        <dbReference type="Pfam" id="PF01709"/>
    </source>
</evidence>
<sequence>MGRAFECRRRAKESRWASMSKIFPKLAKSITLAAKNGGPDPESNAPLRVAIQNAKAANLSKENIENAIKRAAGKDASEITEITYEAKGPHGSLFYIECATDNTNRSVGNLKTILGKNGGEIAPSGSLNFMFTRKSVIEFEAPEGKDLEELEFELIDAGLEEMSVDDGIVTLIGDYTSFASLTAAVEAMNIETKKSGLQRLPTQPIELTEEQIVDVENLLDKIEDDDDVQSVYTNLG</sequence>
<dbReference type="InterPro" id="IPR026564">
    <property type="entry name" value="Transcrip_reg_TACO1-like_dom3"/>
</dbReference>
<keyword evidence="10" id="KW-1185">Reference proteome</keyword>
<dbReference type="HAMAP" id="MF_00693">
    <property type="entry name" value="Transcrip_reg_TACO1"/>
    <property type="match status" value="1"/>
</dbReference>
<organism evidence="9 10">
    <name type="scientific">Luteolibacter algae</name>
    <dbReference type="NCBI Taxonomy" id="454151"/>
    <lineage>
        <taxon>Bacteria</taxon>
        <taxon>Pseudomonadati</taxon>
        <taxon>Verrucomicrobiota</taxon>
        <taxon>Verrucomicrobiia</taxon>
        <taxon>Verrucomicrobiales</taxon>
        <taxon>Verrucomicrobiaceae</taxon>
        <taxon>Luteolibacter</taxon>
    </lineage>
</organism>
<comment type="caution">
    <text evidence="9">The sequence shown here is derived from an EMBL/GenBank/DDBJ whole genome shotgun (WGS) entry which is preliminary data.</text>
</comment>
<dbReference type="Pfam" id="PF01709">
    <property type="entry name" value="Transcrip_reg"/>
    <property type="match status" value="1"/>
</dbReference>
<keyword evidence="2 6" id="KW-0963">Cytoplasm</keyword>
<dbReference type="Pfam" id="PF20772">
    <property type="entry name" value="TACO1_YebC_N"/>
    <property type="match status" value="1"/>
</dbReference>
<reference evidence="10" key="1">
    <citation type="journal article" date="2019" name="Int. J. Syst. Evol. Microbiol.">
        <title>The Global Catalogue of Microorganisms (GCM) 10K type strain sequencing project: providing services to taxonomists for standard genome sequencing and annotation.</title>
        <authorList>
            <consortium name="The Broad Institute Genomics Platform"/>
            <consortium name="The Broad Institute Genome Sequencing Center for Infectious Disease"/>
            <person name="Wu L."/>
            <person name="Ma J."/>
        </authorList>
    </citation>
    <scope>NUCLEOTIDE SEQUENCE [LARGE SCALE GENOMIC DNA]</scope>
    <source>
        <strain evidence="10">CGMCC 4.7106</strain>
    </source>
</reference>
<dbReference type="NCBIfam" id="NF009044">
    <property type="entry name" value="PRK12378.1"/>
    <property type="match status" value="1"/>
</dbReference>
<evidence type="ECO:0000313" key="10">
    <source>
        <dbReference type="Proteomes" id="UP001597375"/>
    </source>
</evidence>
<keyword evidence="3 6" id="KW-0805">Transcription regulation</keyword>
<keyword evidence="4 6" id="KW-0238">DNA-binding</keyword>
<feature type="domain" description="TACO1/YebC-like N-terminal" evidence="8">
    <location>
        <begin position="5"/>
        <end position="74"/>
    </location>
</feature>
<dbReference type="InterPro" id="IPR029072">
    <property type="entry name" value="YebC-like"/>
</dbReference>
<dbReference type="PANTHER" id="PTHR12532">
    <property type="entry name" value="TRANSLATIONAL ACTIVATOR OF CYTOCHROME C OXIDASE 1"/>
    <property type="match status" value="1"/>
</dbReference>
<dbReference type="InterPro" id="IPR049083">
    <property type="entry name" value="TACO1_YebC_N"/>
</dbReference>
<evidence type="ECO:0000259" key="8">
    <source>
        <dbReference type="Pfam" id="PF20772"/>
    </source>
</evidence>
<dbReference type="NCBIfam" id="TIGR01033">
    <property type="entry name" value="YebC/PmpR family DNA-binding transcriptional regulator"/>
    <property type="match status" value="1"/>
</dbReference>
<evidence type="ECO:0000256" key="3">
    <source>
        <dbReference type="ARBA" id="ARBA00023015"/>
    </source>
</evidence>
<evidence type="ECO:0000256" key="1">
    <source>
        <dbReference type="ARBA" id="ARBA00008724"/>
    </source>
</evidence>